<reference evidence="3" key="3">
    <citation type="submission" date="2017-01" db="EMBL/GenBank/DDBJ databases">
        <authorList>
            <person name="Mah S.A."/>
            <person name="Swanson W.J."/>
            <person name="Moy G.W."/>
            <person name="Vacquier V.D."/>
        </authorList>
    </citation>
    <scope>NUCLEOTIDE SEQUENCE [LARGE SCALE GENOMIC DNA]</scope>
    <source>
        <strain evidence="3">MT1</strain>
    </source>
</reference>
<gene>
    <name evidence="3" type="ORF">BVK86_11085</name>
    <name evidence="2" type="ORF">F7R15_11170</name>
    <name evidence="4" type="ORF">SAMN04490202_2813</name>
</gene>
<evidence type="ECO:0000313" key="3">
    <source>
        <dbReference type="EMBL" id="OLU03817.1"/>
    </source>
</evidence>
<dbReference type="InterPro" id="IPR054232">
    <property type="entry name" value="DUF6957"/>
</dbReference>
<dbReference type="AlphaFoldDB" id="A0A1H0PU24"/>
<dbReference type="Pfam" id="PF22275">
    <property type="entry name" value="DUF6957"/>
    <property type="match status" value="1"/>
</dbReference>
<feature type="domain" description="DUF6957" evidence="1">
    <location>
        <begin position="19"/>
        <end position="126"/>
    </location>
</feature>
<name>A0A1H0PU24_PSERE</name>
<evidence type="ECO:0000313" key="2">
    <source>
        <dbReference type="EMBL" id="KAB0486462.1"/>
    </source>
</evidence>
<sequence>MNLSQLTDFFDRQYTPLDGCSLSAREAEIAVREKLPSRPFCLVKHWTILDLQVSADELEALRSRGLEPVMVYASSVVLDSRGRYQPGDWVRSSFHTSHGPPGFFITKNTVYLLLGMGKRQVITMADLNALTGQ</sequence>
<dbReference type="Proteomes" id="UP000186756">
    <property type="component" value="Unassembled WGS sequence"/>
</dbReference>
<evidence type="ECO:0000313" key="4">
    <source>
        <dbReference type="EMBL" id="SDP08036.1"/>
    </source>
</evidence>
<dbReference type="RefSeq" id="WP_075946479.1">
    <property type="nucleotide sequence ID" value="NZ_LT629709.1"/>
</dbReference>
<protein>
    <recommendedName>
        <fullName evidence="1">DUF6957 domain-containing protein</fullName>
    </recommendedName>
</protein>
<evidence type="ECO:0000313" key="7">
    <source>
        <dbReference type="Proteomes" id="UP000460142"/>
    </source>
</evidence>
<dbReference type="Proteomes" id="UP000198549">
    <property type="component" value="Chromosome I"/>
</dbReference>
<keyword evidence="5" id="KW-1185">Reference proteome</keyword>
<dbReference type="EMBL" id="MSTQ01000005">
    <property type="protein sequence ID" value="OLU03817.1"/>
    <property type="molecule type" value="Genomic_DNA"/>
</dbReference>
<dbReference type="OrthoDB" id="7020948at2"/>
<reference evidence="5" key="2">
    <citation type="submission" date="2017-01" db="EMBL/GenBank/DDBJ databases">
        <authorList>
            <person name="Poblete-Castro I."/>
        </authorList>
    </citation>
    <scope>NUCLEOTIDE SEQUENCE [LARGE SCALE GENOMIC DNA]</scope>
    <source>
        <strain evidence="5">DSM 18361 / CCUG 53116 / MT1</strain>
    </source>
</reference>
<reference evidence="4 6" key="1">
    <citation type="submission" date="2016-10" db="EMBL/GenBank/DDBJ databases">
        <authorList>
            <person name="de Groot N.N."/>
        </authorList>
    </citation>
    <scope>NUCLEOTIDE SEQUENCE [LARGE SCALE GENOMIC DNA]</scope>
    <source>
        <strain evidence="4 6">BS3776</strain>
    </source>
</reference>
<evidence type="ECO:0000259" key="1">
    <source>
        <dbReference type="Pfam" id="PF22275"/>
    </source>
</evidence>
<evidence type="ECO:0000313" key="5">
    <source>
        <dbReference type="Proteomes" id="UP000186756"/>
    </source>
</evidence>
<reference evidence="2 7" key="4">
    <citation type="submission" date="2019-09" db="EMBL/GenBank/DDBJ databases">
        <title>Draft genome sequences of 48 bacterial type strains from the CCUG.</title>
        <authorList>
            <person name="Tunovic T."/>
            <person name="Pineiro-Iglesias B."/>
            <person name="Unosson C."/>
            <person name="Inganas E."/>
            <person name="Ohlen M."/>
            <person name="Cardew S."/>
            <person name="Jensie-Markopoulos S."/>
            <person name="Salva-Serra F."/>
            <person name="Jaen-Luchoro D."/>
            <person name="Karlsson R."/>
            <person name="Svensson-Stadler L."/>
            <person name="Chun J."/>
            <person name="Moore E."/>
        </authorList>
    </citation>
    <scope>NUCLEOTIDE SEQUENCE [LARGE SCALE GENOMIC DNA]</scope>
    <source>
        <strain evidence="2 7">CCUG 53116</strain>
    </source>
</reference>
<accession>A0A1H0PU24</accession>
<dbReference type="EMBL" id="VZPS01000005">
    <property type="protein sequence ID" value="KAB0486462.1"/>
    <property type="molecule type" value="Genomic_DNA"/>
</dbReference>
<organism evidence="4 6">
    <name type="scientific">Pseudomonas reinekei</name>
    <dbReference type="NCBI Taxonomy" id="395598"/>
    <lineage>
        <taxon>Bacteria</taxon>
        <taxon>Pseudomonadati</taxon>
        <taxon>Pseudomonadota</taxon>
        <taxon>Gammaproteobacteria</taxon>
        <taxon>Pseudomonadales</taxon>
        <taxon>Pseudomonadaceae</taxon>
        <taxon>Pseudomonas</taxon>
    </lineage>
</organism>
<proteinExistence type="predicted"/>
<evidence type="ECO:0000313" key="6">
    <source>
        <dbReference type="Proteomes" id="UP000198549"/>
    </source>
</evidence>
<dbReference type="Proteomes" id="UP000460142">
    <property type="component" value="Unassembled WGS sequence"/>
</dbReference>
<dbReference type="EMBL" id="LT629709">
    <property type="protein sequence ID" value="SDP08036.1"/>
    <property type="molecule type" value="Genomic_DNA"/>
</dbReference>